<proteinExistence type="predicted"/>
<evidence type="ECO:0000313" key="3">
    <source>
        <dbReference type="Proteomes" id="UP000823775"/>
    </source>
</evidence>
<organism evidence="2 3">
    <name type="scientific">Datura stramonium</name>
    <name type="common">Jimsonweed</name>
    <name type="synonym">Common thornapple</name>
    <dbReference type="NCBI Taxonomy" id="4076"/>
    <lineage>
        <taxon>Eukaryota</taxon>
        <taxon>Viridiplantae</taxon>
        <taxon>Streptophyta</taxon>
        <taxon>Embryophyta</taxon>
        <taxon>Tracheophyta</taxon>
        <taxon>Spermatophyta</taxon>
        <taxon>Magnoliopsida</taxon>
        <taxon>eudicotyledons</taxon>
        <taxon>Gunneridae</taxon>
        <taxon>Pentapetalae</taxon>
        <taxon>asterids</taxon>
        <taxon>lamiids</taxon>
        <taxon>Solanales</taxon>
        <taxon>Solanaceae</taxon>
        <taxon>Solanoideae</taxon>
        <taxon>Datureae</taxon>
        <taxon>Datura</taxon>
    </lineage>
</organism>
<comment type="caution">
    <text evidence="2">The sequence shown here is derived from an EMBL/GenBank/DDBJ whole genome shotgun (WGS) entry which is preliminary data.</text>
</comment>
<gene>
    <name evidence="2" type="ORF">HAX54_018051</name>
</gene>
<evidence type="ECO:0000259" key="1">
    <source>
        <dbReference type="Pfam" id="PF23292"/>
    </source>
</evidence>
<accession>A0ABS8S133</accession>
<protein>
    <recommendedName>
        <fullName evidence="1">ULTRAPETALA1/2 SAND domain-containing protein</fullName>
    </recommendedName>
</protein>
<dbReference type="PANTHER" id="PTHR34053:SF1">
    <property type="entry name" value="PROTEIN ULTRAPETALA 1"/>
    <property type="match status" value="1"/>
</dbReference>
<name>A0ABS8S133_DATST</name>
<dbReference type="InterPro" id="IPR057011">
    <property type="entry name" value="ULT1/2_SAND"/>
</dbReference>
<keyword evidence="3" id="KW-1185">Reference proteome</keyword>
<reference evidence="2 3" key="1">
    <citation type="journal article" date="2021" name="BMC Genomics">
        <title>Datura genome reveals duplications of psychoactive alkaloid biosynthetic genes and high mutation rate following tissue culture.</title>
        <authorList>
            <person name="Rajewski A."/>
            <person name="Carter-House D."/>
            <person name="Stajich J."/>
            <person name="Litt A."/>
        </authorList>
    </citation>
    <scope>NUCLEOTIDE SEQUENCE [LARGE SCALE GENOMIC DNA]</scope>
    <source>
        <strain evidence="2">AR-01</strain>
    </source>
</reference>
<sequence length="109" mass="12684">MFTEEELRDLCVLKRGDDYVEKRRLHLHLRGILEESSEKWKKNIWIFVGGEKVPVGKTVLLKYYNQSLKNANGSHKSGHRDEFIICSECKRTRGFVSALRRIAGSTMML</sequence>
<feature type="domain" description="ULTRAPETALA1/2 SAND" evidence="1">
    <location>
        <begin position="33"/>
        <end position="64"/>
    </location>
</feature>
<dbReference type="Proteomes" id="UP000823775">
    <property type="component" value="Unassembled WGS sequence"/>
</dbReference>
<evidence type="ECO:0000313" key="2">
    <source>
        <dbReference type="EMBL" id="MCD7452749.1"/>
    </source>
</evidence>
<dbReference type="InterPro" id="IPR020533">
    <property type="entry name" value="Developmental_reg_ULTRAPETALA"/>
</dbReference>
<dbReference type="Pfam" id="PF23292">
    <property type="entry name" value="SAND_ULT1"/>
    <property type="match status" value="1"/>
</dbReference>
<dbReference type="EMBL" id="JACEIK010000222">
    <property type="protein sequence ID" value="MCD7452749.1"/>
    <property type="molecule type" value="Genomic_DNA"/>
</dbReference>
<dbReference type="PANTHER" id="PTHR34053">
    <property type="entry name" value="PROTEIN ULTRAPETALA 1"/>
    <property type="match status" value="1"/>
</dbReference>